<sequence>MKRRARRVCCQHRESPLAGVKRQRHIPKARQSHRQRPFKTPGPLHALLSSPSHARIRHDAARPQRHPGTRQGAQRLARRARSDGCRLQGDL</sequence>
<accession>A0A811BS56</accession>
<feature type="compositionally biased region" description="Basic residues" evidence="1">
    <location>
        <begin position="1"/>
        <end position="10"/>
    </location>
</feature>
<feature type="compositionally biased region" description="Basic residues" evidence="1">
    <location>
        <begin position="21"/>
        <end position="37"/>
    </location>
</feature>
<name>A0A811BS56_9VIRU</name>
<evidence type="ECO:0000313" key="3">
    <source>
        <dbReference type="Proteomes" id="UP001253637"/>
    </source>
</evidence>
<dbReference type="EMBL" id="LC625835">
    <property type="protein sequence ID" value="BCU03325.1"/>
    <property type="molecule type" value="Genomic_DNA"/>
</dbReference>
<dbReference type="Proteomes" id="UP001253637">
    <property type="component" value="Segment"/>
</dbReference>
<evidence type="ECO:0000256" key="1">
    <source>
        <dbReference type="SAM" id="MobiDB-lite"/>
    </source>
</evidence>
<proteinExistence type="predicted"/>
<evidence type="ECO:0000313" key="2">
    <source>
        <dbReference type="EMBL" id="BCU03325.1"/>
    </source>
</evidence>
<feature type="region of interest" description="Disordered" evidence="1">
    <location>
        <begin position="1"/>
        <end position="91"/>
    </location>
</feature>
<reference evidence="2" key="1">
    <citation type="submission" date="2021-04" db="EMBL/GenBank/DDBJ databases">
        <title>Draft Genome Sequence of Pandoravirus japonicus, Isolated from the Sabaishi River of Niigata, Japan.</title>
        <authorList>
            <person name="Hosokawa N."/>
            <person name="Takahashi H."/>
            <person name="Aoki K."/>
            <person name="Takemura M."/>
        </authorList>
    </citation>
    <scope>NUCLEOTIDE SEQUENCE</scope>
</reference>
<organism evidence="2 3">
    <name type="scientific">Pandoravirus japonicus</name>
    <dbReference type="NCBI Taxonomy" id="2823154"/>
    <lineage>
        <taxon>Viruses</taxon>
        <taxon>Pandoravirus</taxon>
    </lineage>
</organism>
<protein>
    <submittedName>
        <fullName evidence="2">Uncharacterized protein</fullName>
    </submittedName>
</protein>